<accession>A0ACB5U3D5</accession>
<organism evidence="1 2">
    <name type="scientific">Candida boidinii</name>
    <name type="common">Yeast</name>
    <dbReference type="NCBI Taxonomy" id="5477"/>
    <lineage>
        <taxon>Eukaryota</taxon>
        <taxon>Fungi</taxon>
        <taxon>Dikarya</taxon>
        <taxon>Ascomycota</taxon>
        <taxon>Saccharomycotina</taxon>
        <taxon>Pichiomycetes</taxon>
        <taxon>Pichiales</taxon>
        <taxon>Pichiaceae</taxon>
        <taxon>Ogataea</taxon>
        <taxon>Ogataea/Candida clade</taxon>
    </lineage>
</organism>
<evidence type="ECO:0000313" key="2">
    <source>
        <dbReference type="Proteomes" id="UP001165101"/>
    </source>
</evidence>
<protein>
    <submittedName>
        <fullName evidence="1">Unnamed protein product</fullName>
    </submittedName>
</protein>
<proteinExistence type="predicted"/>
<keyword evidence="2" id="KW-1185">Reference proteome</keyword>
<comment type="caution">
    <text evidence="1">The sequence shown here is derived from an EMBL/GenBank/DDBJ whole genome shotgun (WGS) entry which is preliminary data.</text>
</comment>
<dbReference type="EMBL" id="BSXV01004746">
    <property type="protein sequence ID" value="GMF01143.1"/>
    <property type="molecule type" value="Genomic_DNA"/>
</dbReference>
<evidence type="ECO:0000313" key="1">
    <source>
        <dbReference type="EMBL" id="GMF01143.1"/>
    </source>
</evidence>
<gene>
    <name evidence="1" type="ORF">Cboi01_000576100</name>
</gene>
<name>A0ACB5U3D5_CANBO</name>
<sequence>MGISYFAQVMRYSIFKCSGCQFPSTLDSVSVLVFTAWLLVWCALCLIMAALTLFEFFKKRKDTKDIVHCNSGLSMSKFVRLLIFCFSILFIIVPFVIYSAVNLLAGVSPEFYNPSYHTKIFWNVVLRYPYNSKVDIERYKYIVSAFFSFFLFGLGSDAIDMYKSGLNKFKPTRVMVARFEKYQEDKRNKKVDDHLGKLFTGFGGTNGSINSKAKEDAYGNYINDDENYNYSPTRMEEFNYDYQFDFEGQSNASSAKANSICIKQKSGDLGSFSDIVDDNEWKSIGDNLNKKYEITYDDVDDDSSPTDSNNTTASIERGDVSIVNYTKITKGNGSVCDKEDDNVVEMANSIADTPKTLFTNHTFDEDKK</sequence>
<reference evidence="1" key="1">
    <citation type="submission" date="2023-04" db="EMBL/GenBank/DDBJ databases">
        <title>Candida boidinii NBRC 1967.</title>
        <authorList>
            <person name="Ichikawa N."/>
            <person name="Sato H."/>
            <person name="Tonouchi N."/>
        </authorList>
    </citation>
    <scope>NUCLEOTIDE SEQUENCE</scope>
    <source>
        <strain evidence="1">NBRC 1967</strain>
    </source>
</reference>
<dbReference type="Proteomes" id="UP001165101">
    <property type="component" value="Unassembled WGS sequence"/>
</dbReference>